<evidence type="ECO:0000259" key="3">
    <source>
        <dbReference type="Pfam" id="PF03407"/>
    </source>
</evidence>
<feature type="domain" description="Nucleotide-diphospho-sugar transferase" evidence="3">
    <location>
        <begin position="128"/>
        <end position="321"/>
    </location>
</feature>
<dbReference type="PANTHER" id="PTHR47032:SF1">
    <property type="entry name" value="UDP-D-XYLOSE:L-FUCOSE ALPHA-1,3-D-XYLOSYLTRANSFERASE-RELATED"/>
    <property type="match status" value="1"/>
</dbReference>
<name>A0A0L0HTJ6_SPIPD</name>
<organism evidence="4 5">
    <name type="scientific">Spizellomyces punctatus (strain DAOM BR117)</name>
    <dbReference type="NCBI Taxonomy" id="645134"/>
    <lineage>
        <taxon>Eukaryota</taxon>
        <taxon>Fungi</taxon>
        <taxon>Fungi incertae sedis</taxon>
        <taxon>Chytridiomycota</taxon>
        <taxon>Chytridiomycota incertae sedis</taxon>
        <taxon>Chytridiomycetes</taxon>
        <taxon>Spizellomycetales</taxon>
        <taxon>Spizellomycetaceae</taxon>
        <taxon>Spizellomyces</taxon>
    </lineage>
</organism>
<dbReference type="InParanoid" id="A0A0L0HTJ6"/>
<dbReference type="SUPFAM" id="SSF53448">
    <property type="entry name" value="Nucleotide-diphospho-sugar transferases"/>
    <property type="match status" value="1"/>
</dbReference>
<evidence type="ECO:0000313" key="5">
    <source>
        <dbReference type="Proteomes" id="UP000053201"/>
    </source>
</evidence>
<dbReference type="InterPro" id="IPR029044">
    <property type="entry name" value="Nucleotide-diphossugar_trans"/>
</dbReference>
<keyword evidence="2" id="KW-1133">Transmembrane helix</keyword>
<accession>A0A0L0HTJ6</accession>
<feature type="transmembrane region" description="Helical" evidence="2">
    <location>
        <begin position="32"/>
        <end position="50"/>
    </location>
</feature>
<protein>
    <recommendedName>
        <fullName evidence="3">Nucleotide-diphospho-sugar transferase domain-containing protein</fullName>
    </recommendedName>
</protein>
<evidence type="ECO:0000256" key="1">
    <source>
        <dbReference type="ARBA" id="ARBA00007033"/>
    </source>
</evidence>
<proteinExistence type="inferred from homology"/>
<dbReference type="GeneID" id="27683897"/>
<dbReference type="AlphaFoldDB" id="A0A0L0HTJ6"/>
<dbReference type="InterPro" id="IPR052636">
    <property type="entry name" value="UDP-D-xylose:L-fucose_XylT"/>
</dbReference>
<sequence length="383" mass="43898">MATYRPLANRRPSVEAAYTKHEQSRLRWLPRYLRLVIVAVLLVSTSLLTYCLRPDIRVQGTIDIRMAAEHGYITTLRQQLQPYIWTNDAGNGTLEEFVMIIPANKGMLSMAYNLLCSLRRVGSDAVPVIWALDMEAVRDLASYRQRHSLRFGIYHDPNLFSVSSFEAGGSDNYWRMMSQRPNFFLTMLRDTKLGVLFVDADIVFYSDPWDIVRKSRGADVVITTDARDFYDLLEDPYEGQPRVPRICAGLFGVRANQQTVRIYEIMAEQMKAGASNDQYALDWILNYSFNSVLVPPIPAGLGLPPDPNHDPSLPSLSVQLLSQTTYINGALYVPHRETEYERRVQMDGGRRGAIHGNWWWTDKFSDFRNYGLWLLGESEKCLH</sequence>
<keyword evidence="2" id="KW-0812">Transmembrane</keyword>
<dbReference type="EMBL" id="KQ257450">
    <property type="protein sequence ID" value="KND04422.1"/>
    <property type="molecule type" value="Genomic_DNA"/>
</dbReference>
<dbReference type="Pfam" id="PF03407">
    <property type="entry name" value="Nucleotid_trans"/>
    <property type="match status" value="1"/>
</dbReference>
<keyword evidence="5" id="KW-1185">Reference proteome</keyword>
<evidence type="ECO:0000313" key="4">
    <source>
        <dbReference type="EMBL" id="KND04422.1"/>
    </source>
</evidence>
<dbReference type="GO" id="GO:0016757">
    <property type="term" value="F:glycosyltransferase activity"/>
    <property type="evidence" value="ECO:0007669"/>
    <property type="project" value="TreeGrafter"/>
</dbReference>
<dbReference type="VEuPathDB" id="FungiDB:SPPG_00151"/>
<keyword evidence="2" id="KW-0472">Membrane</keyword>
<dbReference type="OrthoDB" id="2144736at2759"/>
<dbReference type="RefSeq" id="XP_016612461.1">
    <property type="nucleotide sequence ID" value="XM_016748484.1"/>
</dbReference>
<gene>
    <name evidence="4" type="ORF">SPPG_00151</name>
</gene>
<dbReference type="OMA" id="ICNGIFW"/>
<dbReference type="Proteomes" id="UP000053201">
    <property type="component" value="Unassembled WGS sequence"/>
</dbReference>
<reference evidence="4 5" key="1">
    <citation type="submission" date="2009-08" db="EMBL/GenBank/DDBJ databases">
        <title>The Genome Sequence of Spizellomyces punctatus strain DAOM BR117.</title>
        <authorList>
            <consortium name="The Broad Institute Genome Sequencing Platform"/>
            <person name="Russ C."/>
            <person name="Cuomo C."/>
            <person name="Shea T."/>
            <person name="Young S.K."/>
            <person name="Zeng Q."/>
            <person name="Koehrsen M."/>
            <person name="Haas B."/>
            <person name="Borodovsky M."/>
            <person name="Guigo R."/>
            <person name="Alvarado L."/>
            <person name="Berlin A."/>
            <person name="Bochicchio J."/>
            <person name="Borenstein D."/>
            <person name="Chapman S."/>
            <person name="Chen Z."/>
            <person name="Engels R."/>
            <person name="Freedman E."/>
            <person name="Gellesch M."/>
            <person name="Goldberg J."/>
            <person name="Griggs A."/>
            <person name="Gujja S."/>
            <person name="Heiman D."/>
            <person name="Hepburn T."/>
            <person name="Howarth C."/>
            <person name="Jen D."/>
            <person name="Larson L."/>
            <person name="Lewis B."/>
            <person name="Mehta T."/>
            <person name="Park D."/>
            <person name="Pearson M."/>
            <person name="Roberts A."/>
            <person name="Saif S."/>
            <person name="Shenoy N."/>
            <person name="Sisk P."/>
            <person name="Stolte C."/>
            <person name="Sykes S."/>
            <person name="Thomson T."/>
            <person name="Walk T."/>
            <person name="White J."/>
            <person name="Yandava C."/>
            <person name="Burger G."/>
            <person name="Gray M.W."/>
            <person name="Holland P.W.H."/>
            <person name="King N."/>
            <person name="Lang F.B.F."/>
            <person name="Roger A.J."/>
            <person name="Ruiz-Trillo I."/>
            <person name="Lander E."/>
            <person name="Nusbaum C."/>
        </authorList>
    </citation>
    <scope>NUCLEOTIDE SEQUENCE [LARGE SCALE GENOMIC DNA]</scope>
    <source>
        <strain evidence="4 5">DAOM BR117</strain>
    </source>
</reference>
<dbReference type="GO" id="GO:0005794">
    <property type="term" value="C:Golgi apparatus"/>
    <property type="evidence" value="ECO:0007669"/>
    <property type="project" value="TreeGrafter"/>
</dbReference>
<comment type="similarity">
    <text evidence="1">Belongs to the glycosyltransferase 77 family.</text>
</comment>
<dbReference type="PANTHER" id="PTHR47032">
    <property type="entry name" value="UDP-D-XYLOSE:L-FUCOSE ALPHA-1,3-D-XYLOSYLTRANSFERASE-RELATED"/>
    <property type="match status" value="1"/>
</dbReference>
<dbReference type="InterPro" id="IPR005069">
    <property type="entry name" value="Nucl-diP-sugar_transferase"/>
</dbReference>
<evidence type="ECO:0000256" key="2">
    <source>
        <dbReference type="SAM" id="Phobius"/>
    </source>
</evidence>